<dbReference type="GO" id="GO:0004497">
    <property type="term" value="F:monooxygenase activity"/>
    <property type="evidence" value="ECO:0007669"/>
    <property type="project" value="UniProtKB-KW"/>
</dbReference>
<feature type="binding site" description="axial binding residue" evidence="4">
    <location>
        <position position="455"/>
    </location>
    <ligand>
        <name>heme</name>
        <dbReference type="ChEBI" id="CHEBI:30413"/>
    </ligand>
    <ligandPart>
        <name>Fe</name>
        <dbReference type="ChEBI" id="CHEBI:18248"/>
    </ligandPart>
</feature>
<evidence type="ECO:0000256" key="2">
    <source>
        <dbReference type="ARBA" id="ARBA00022723"/>
    </source>
</evidence>
<dbReference type="Pfam" id="PF00067">
    <property type="entry name" value="p450"/>
    <property type="match status" value="1"/>
</dbReference>
<dbReference type="EMBL" id="JAAIUW010000003">
    <property type="protein sequence ID" value="KAF7838246.1"/>
    <property type="molecule type" value="Genomic_DNA"/>
</dbReference>
<evidence type="ECO:0000313" key="6">
    <source>
        <dbReference type="EMBL" id="KAF7838246.1"/>
    </source>
</evidence>
<organism evidence="6 7">
    <name type="scientific">Senna tora</name>
    <dbReference type="NCBI Taxonomy" id="362788"/>
    <lineage>
        <taxon>Eukaryota</taxon>
        <taxon>Viridiplantae</taxon>
        <taxon>Streptophyta</taxon>
        <taxon>Embryophyta</taxon>
        <taxon>Tracheophyta</taxon>
        <taxon>Spermatophyta</taxon>
        <taxon>Magnoliopsida</taxon>
        <taxon>eudicotyledons</taxon>
        <taxon>Gunneridae</taxon>
        <taxon>Pentapetalae</taxon>
        <taxon>rosids</taxon>
        <taxon>fabids</taxon>
        <taxon>Fabales</taxon>
        <taxon>Fabaceae</taxon>
        <taxon>Caesalpinioideae</taxon>
        <taxon>Cassia clade</taxon>
        <taxon>Senna</taxon>
    </lineage>
</organism>
<dbReference type="PROSITE" id="PS00086">
    <property type="entry name" value="CYTOCHROME_P450"/>
    <property type="match status" value="1"/>
</dbReference>
<dbReference type="AlphaFoldDB" id="A0A835CEA6"/>
<evidence type="ECO:0000256" key="5">
    <source>
        <dbReference type="RuleBase" id="RU000461"/>
    </source>
</evidence>
<dbReference type="PANTHER" id="PTHR47955">
    <property type="entry name" value="CYTOCHROME P450 FAMILY 71 PROTEIN"/>
    <property type="match status" value="1"/>
</dbReference>
<dbReference type="OrthoDB" id="1844152at2759"/>
<comment type="cofactor">
    <cofactor evidence="4">
        <name>heme</name>
        <dbReference type="ChEBI" id="CHEBI:30413"/>
    </cofactor>
</comment>
<keyword evidence="5" id="KW-0560">Oxidoreductase</keyword>
<dbReference type="GO" id="GO:0016705">
    <property type="term" value="F:oxidoreductase activity, acting on paired donors, with incorporation or reduction of molecular oxygen"/>
    <property type="evidence" value="ECO:0007669"/>
    <property type="project" value="InterPro"/>
</dbReference>
<evidence type="ECO:0000256" key="1">
    <source>
        <dbReference type="ARBA" id="ARBA00010617"/>
    </source>
</evidence>
<keyword evidence="3 4" id="KW-0408">Iron</keyword>
<accession>A0A835CEA6</accession>
<evidence type="ECO:0000256" key="4">
    <source>
        <dbReference type="PIRSR" id="PIRSR602401-1"/>
    </source>
</evidence>
<comment type="similarity">
    <text evidence="1 5">Belongs to the cytochrome P450 family.</text>
</comment>
<proteinExistence type="inferred from homology"/>
<sequence length="518" mass="60108">MSLIISLLSLLNQNVTTITISVFSLFSFDLFFLKSRVKTLKSKWNLPPSPPKLPIIGHLHHHGTVPHRSFRDLSSKHGPLLWLNLARIPALLVSSADLAKEIVKNQDAVFSNRFQSVSSRILLYGCKDIAYASYGETWRLKKKLCIVELLSQKRIRSFQFIRDEEVSEMVDKIRRACINNLRVNVFELMSSTSNNIISMCVIKKKFDTEDNNCMFWELLRKEMMYLGELSMGDLFPWLGWVDFLSGKIRKFKDTFRALDGFFDHVLADHKKMMKRDDNDEKDFADILLQLQESDMLGFEHDQDDLKALLMEMFLGGNDTSSTIMEWALTELMRNPSIMKKAQEEVRRVVGNKSKVEESDMNELKYLKLVIKETLRIHPPAPFIIPRETISHTKLGGYDIPPKTMIFLNIWAIQRDPEIWERPEEFIPERFEKISKIDFKGQNFEYLPFGSGKRMCPGMAFGLASVEYILANLLYWFDWKLTEGEDGDSIDMSETYGLTVRKKEPLFLQPTPYALVHQS</sequence>
<dbReference type="GO" id="GO:0020037">
    <property type="term" value="F:heme binding"/>
    <property type="evidence" value="ECO:0007669"/>
    <property type="project" value="InterPro"/>
</dbReference>
<protein>
    <submittedName>
        <fullName evidence="6">Cytochrome P450 71A1-like</fullName>
    </submittedName>
</protein>
<dbReference type="PANTHER" id="PTHR47955:SF15">
    <property type="entry name" value="CYTOCHROME P450 71A2-LIKE"/>
    <property type="match status" value="1"/>
</dbReference>
<dbReference type="Proteomes" id="UP000634136">
    <property type="component" value="Unassembled WGS sequence"/>
</dbReference>
<dbReference type="PRINTS" id="PR00463">
    <property type="entry name" value="EP450I"/>
</dbReference>
<dbReference type="Gene3D" id="1.10.630.10">
    <property type="entry name" value="Cytochrome P450"/>
    <property type="match status" value="1"/>
</dbReference>
<gene>
    <name evidence="6" type="ORF">G2W53_006728</name>
</gene>
<dbReference type="InterPro" id="IPR001128">
    <property type="entry name" value="Cyt_P450"/>
</dbReference>
<dbReference type="FunFam" id="1.10.630.10:FF:000011">
    <property type="entry name" value="Cytochrome P450 83B1"/>
    <property type="match status" value="1"/>
</dbReference>
<dbReference type="PRINTS" id="PR00385">
    <property type="entry name" value="P450"/>
</dbReference>
<dbReference type="InterPro" id="IPR036396">
    <property type="entry name" value="Cyt_P450_sf"/>
</dbReference>
<dbReference type="SUPFAM" id="SSF48264">
    <property type="entry name" value="Cytochrome P450"/>
    <property type="match status" value="1"/>
</dbReference>
<keyword evidence="7" id="KW-1185">Reference proteome</keyword>
<reference evidence="6" key="1">
    <citation type="submission" date="2020-09" db="EMBL/GenBank/DDBJ databases">
        <title>Genome-Enabled Discovery of Anthraquinone Biosynthesis in Senna tora.</title>
        <authorList>
            <person name="Kang S.-H."/>
            <person name="Pandey R.P."/>
            <person name="Lee C.-M."/>
            <person name="Sim J.-S."/>
            <person name="Jeong J.-T."/>
            <person name="Choi B.-S."/>
            <person name="Jung M."/>
            <person name="Ginzburg D."/>
            <person name="Zhao K."/>
            <person name="Won S.Y."/>
            <person name="Oh T.-J."/>
            <person name="Yu Y."/>
            <person name="Kim N.-H."/>
            <person name="Lee O.R."/>
            <person name="Lee T.-H."/>
            <person name="Bashyal P."/>
            <person name="Kim T.-S."/>
            <person name="Lee W.-H."/>
            <person name="Kawkins C."/>
            <person name="Kim C.-K."/>
            <person name="Kim J.S."/>
            <person name="Ahn B.O."/>
            <person name="Rhee S.Y."/>
            <person name="Sohng J.K."/>
        </authorList>
    </citation>
    <scope>NUCLEOTIDE SEQUENCE</scope>
    <source>
        <tissue evidence="6">Leaf</tissue>
    </source>
</reference>
<dbReference type="CDD" id="cd11072">
    <property type="entry name" value="CYP71-like"/>
    <property type="match status" value="1"/>
</dbReference>
<dbReference type="GO" id="GO:0005506">
    <property type="term" value="F:iron ion binding"/>
    <property type="evidence" value="ECO:0007669"/>
    <property type="project" value="InterPro"/>
</dbReference>
<comment type="caution">
    <text evidence="6">The sequence shown here is derived from an EMBL/GenBank/DDBJ whole genome shotgun (WGS) entry which is preliminary data.</text>
</comment>
<keyword evidence="2 4" id="KW-0479">Metal-binding</keyword>
<evidence type="ECO:0000256" key="3">
    <source>
        <dbReference type="ARBA" id="ARBA00023004"/>
    </source>
</evidence>
<name>A0A835CEA6_9FABA</name>
<evidence type="ECO:0000313" key="7">
    <source>
        <dbReference type="Proteomes" id="UP000634136"/>
    </source>
</evidence>
<keyword evidence="5" id="KW-0503">Monooxygenase</keyword>
<dbReference type="InterPro" id="IPR017972">
    <property type="entry name" value="Cyt_P450_CS"/>
</dbReference>
<dbReference type="InterPro" id="IPR002401">
    <property type="entry name" value="Cyt_P450_E_grp-I"/>
</dbReference>
<keyword evidence="4 5" id="KW-0349">Heme</keyword>